<evidence type="ECO:0000256" key="7">
    <source>
        <dbReference type="ARBA" id="ARBA00034457"/>
    </source>
</evidence>
<feature type="signal peptide" evidence="9">
    <location>
        <begin position="1"/>
        <end position="26"/>
    </location>
</feature>
<dbReference type="AlphaFoldDB" id="A0A5J5AIW2"/>
<evidence type="ECO:0000259" key="10">
    <source>
        <dbReference type="Pfam" id="PF05617"/>
    </source>
</evidence>
<comment type="function">
    <text evidence="7">Involved in the regulation of gamete interactions during the double fertilization and to prevent multiple-pollen tube attraction; mediates the redistribution of the gamete fusogen HAP2/GCS1 to the cell surface after secretion upon sperm arrival.</text>
</comment>
<proteinExistence type="inferred from homology"/>
<comment type="subcellular location">
    <subcellularLocation>
        <location evidence="1">Cytoplasmic vesicle</location>
    </subcellularLocation>
    <subcellularLocation>
        <location evidence="2">Secreted</location>
    </subcellularLocation>
</comment>
<feature type="domain" description="Prolamin-like" evidence="10">
    <location>
        <begin position="51"/>
        <end position="115"/>
    </location>
</feature>
<sequence>MATISWLLKVLLLLAITCLIADDATATRELLPIQPGFNLTLRLETSGGLVDCWNALTELKSCSNEIVLFFINGQTDIGPACCQAVRMITQHCWPAMLTSLGFTAEEGNILNGYCDSFGPAASPSVQPAPMGCLLVSANGVMCAYEYGS</sequence>
<dbReference type="GO" id="GO:0031410">
    <property type="term" value="C:cytoplasmic vesicle"/>
    <property type="evidence" value="ECO:0007669"/>
    <property type="project" value="UniProtKB-SubCell"/>
</dbReference>
<accession>A0A5J5AIW2</accession>
<dbReference type="EMBL" id="CM018043">
    <property type="protein sequence ID" value="KAA8530985.1"/>
    <property type="molecule type" value="Genomic_DNA"/>
</dbReference>
<keyword evidence="12" id="KW-1185">Reference proteome</keyword>
<dbReference type="PANTHER" id="PTHR35293:SF10">
    <property type="entry name" value="EGG CELL-SECRETED PROTEIN 1.2-RELATED"/>
    <property type="match status" value="1"/>
</dbReference>
<organism evidence="11 12">
    <name type="scientific">Nyssa sinensis</name>
    <dbReference type="NCBI Taxonomy" id="561372"/>
    <lineage>
        <taxon>Eukaryota</taxon>
        <taxon>Viridiplantae</taxon>
        <taxon>Streptophyta</taxon>
        <taxon>Embryophyta</taxon>
        <taxon>Tracheophyta</taxon>
        <taxon>Spermatophyta</taxon>
        <taxon>Magnoliopsida</taxon>
        <taxon>eudicotyledons</taxon>
        <taxon>Gunneridae</taxon>
        <taxon>Pentapetalae</taxon>
        <taxon>asterids</taxon>
        <taxon>Cornales</taxon>
        <taxon>Nyssaceae</taxon>
        <taxon>Nyssa</taxon>
    </lineage>
</organism>
<dbReference type="InterPro" id="IPR044711">
    <property type="entry name" value="EC11-15"/>
</dbReference>
<dbReference type="GO" id="GO:0009567">
    <property type="term" value="P:double fertilization forming a zygote and endosperm"/>
    <property type="evidence" value="ECO:0007669"/>
    <property type="project" value="InterPro"/>
</dbReference>
<keyword evidence="4 9" id="KW-0732">Signal</keyword>
<comment type="similarity">
    <text evidence="8">Belongs to the plant egg cell-secreted peptide family.</text>
</comment>
<reference evidence="11 12" key="1">
    <citation type="submission" date="2019-09" db="EMBL/GenBank/DDBJ databases">
        <title>A chromosome-level genome assembly of the Chinese tupelo Nyssa sinensis.</title>
        <authorList>
            <person name="Yang X."/>
            <person name="Kang M."/>
            <person name="Yang Y."/>
            <person name="Xiong H."/>
            <person name="Wang M."/>
            <person name="Zhang Z."/>
            <person name="Wang Z."/>
            <person name="Wu H."/>
            <person name="Ma T."/>
            <person name="Liu J."/>
            <person name="Xi Z."/>
        </authorList>
    </citation>
    <scope>NUCLEOTIDE SEQUENCE [LARGE SCALE GENOMIC DNA]</scope>
    <source>
        <strain evidence="11">J267</strain>
        <tissue evidence="11">Leaf</tissue>
    </source>
</reference>
<keyword evidence="3" id="KW-0964">Secreted</keyword>
<evidence type="ECO:0000313" key="11">
    <source>
        <dbReference type="EMBL" id="KAA8530985.1"/>
    </source>
</evidence>
<dbReference type="GO" id="GO:0005576">
    <property type="term" value="C:extracellular region"/>
    <property type="evidence" value="ECO:0007669"/>
    <property type="project" value="UniProtKB-SubCell"/>
</dbReference>
<protein>
    <recommendedName>
        <fullName evidence="10">Prolamin-like domain-containing protein</fullName>
    </recommendedName>
</protein>
<dbReference type="PANTHER" id="PTHR35293">
    <property type="entry name" value="EGG CELL-SECRETED PROTEIN 1.5"/>
    <property type="match status" value="1"/>
</dbReference>
<evidence type="ECO:0000256" key="9">
    <source>
        <dbReference type="SAM" id="SignalP"/>
    </source>
</evidence>
<keyword evidence="6" id="KW-0968">Cytoplasmic vesicle</keyword>
<evidence type="ECO:0000256" key="3">
    <source>
        <dbReference type="ARBA" id="ARBA00022525"/>
    </source>
</evidence>
<gene>
    <name evidence="11" type="ORF">F0562_005725</name>
</gene>
<keyword evidence="5" id="KW-0278">Fertilization</keyword>
<evidence type="ECO:0000256" key="4">
    <source>
        <dbReference type="ARBA" id="ARBA00022729"/>
    </source>
</evidence>
<evidence type="ECO:0000256" key="2">
    <source>
        <dbReference type="ARBA" id="ARBA00004613"/>
    </source>
</evidence>
<dbReference type="InterPro" id="IPR008502">
    <property type="entry name" value="Prolamin-like"/>
</dbReference>
<dbReference type="GO" id="GO:2000008">
    <property type="term" value="P:regulation of protein localization to cell surface"/>
    <property type="evidence" value="ECO:0007669"/>
    <property type="project" value="UniProtKB-ARBA"/>
</dbReference>
<evidence type="ECO:0000256" key="8">
    <source>
        <dbReference type="ARBA" id="ARBA00034484"/>
    </source>
</evidence>
<evidence type="ECO:0000313" key="12">
    <source>
        <dbReference type="Proteomes" id="UP000325577"/>
    </source>
</evidence>
<dbReference type="Pfam" id="PF05617">
    <property type="entry name" value="Prolamin_like"/>
    <property type="match status" value="1"/>
</dbReference>
<evidence type="ECO:0000256" key="1">
    <source>
        <dbReference type="ARBA" id="ARBA00004541"/>
    </source>
</evidence>
<evidence type="ECO:0000256" key="6">
    <source>
        <dbReference type="ARBA" id="ARBA00023329"/>
    </source>
</evidence>
<name>A0A5J5AIW2_9ASTE</name>
<dbReference type="Proteomes" id="UP000325577">
    <property type="component" value="Linkage Group LG2"/>
</dbReference>
<dbReference type="OrthoDB" id="782765at2759"/>
<feature type="chain" id="PRO_5023923875" description="Prolamin-like domain-containing protein" evidence="9">
    <location>
        <begin position="27"/>
        <end position="148"/>
    </location>
</feature>
<dbReference type="GO" id="GO:0080155">
    <property type="term" value="P:regulation of double fertilization forming a zygote and endosperm"/>
    <property type="evidence" value="ECO:0007669"/>
    <property type="project" value="UniProtKB-ARBA"/>
</dbReference>
<evidence type="ECO:0000256" key="5">
    <source>
        <dbReference type="ARBA" id="ARBA00023279"/>
    </source>
</evidence>